<organism evidence="2 3">
    <name type="scientific">Streptomyces enissocaesilis</name>
    <dbReference type="NCBI Taxonomy" id="332589"/>
    <lineage>
        <taxon>Bacteria</taxon>
        <taxon>Bacillati</taxon>
        <taxon>Actinomycetota</taxon>
        <taxon>Actinomycetes</taxon>
        <taxon>Kitasatosporales</taxon>
        <taxon>Streptomycetaceae</taxon>
        <taxon>Streptomyces</taxon>
        <taxon>Streptomyces rochei group</taxon>
    </lineage>
</organism>
<comment type="caution">
    <text evidence="2">The sequence shown here is derived from an EMBL/GenBank/DDBJ whole genome shotgun (WGS) entry which is preliminary data.</text>
</comment>
<feature type="signal peptide" evidence="1">
    <location>
        <begin position="1"/>
        <end position="30"/>
    </location>
</feature>
<evidence type="ECO:0000313" key="2">
    <source>
        <dbReference type="EMBL" id="GAA2922855.1"/>
    </source>
</evidence>
<evidence type="ECO:0008006" key="4">
    <source>
        <dbReference type="Google" id="ProtNLM"/>
    </source>
</evidence>
<reference evidence="2 3" key="1">
    <citation type="journal article" date="2019" name="Int. J. Syst. Evol. Microbiol.">
        <title>The Global Catalogue of Microorganisms (GCM) 10K type strain sequencing project: providing services to taxonomists for standard genome sequencing and annotation.</title>
        <authorList>
            <consortium name="The Broad Institute Genomics Platform"/>
            <consortium name="The Broad Institute Genome Sequencing Center for Infectious Disease"/>
            <person name="Wu L."/>
            <person name="Ma J."/>
        </authorList>
    </citation>
    <scope>NUCLEOTIDE SEQUENCE [LARGE SCALE GENOMIC DNA]</scope>
    <source>
        <strain evidence="2 3">JCM 9088</strain>
    </source>
</reference>
<evidence type="ECO:0000313" key="3">
    <source>
        <dbReference type="Proteomes" id="UP001500403"/>
    </source>
</evidence>
<name>A0ABN3WP60_9ACTN</name>
<proteinExistence type="predicted"/>
<evidence type="ECO:0000256" key="1">
    <source>
        <dbReference type="SAM" id="SignalP"/>
    </source>
</evidence>
<feature type="chain" id="PRO_5046962910" description="Peptidase inhibitor family I36" evidence="1">
    <location>
        <begin position="31"/>
        <end position="139"/>
    </location>
</feature>
<accession>A0ABN3WP60</accession>
<dbReference type="Proteomes" id="UP001500403">
    <property type="component" value="Unassembled WGS sequence"/>
</dbReference>
<dbReference type="EMBL" id="BAAAUD010000005">
    <property type="protein sequence ID" value="GAA2922855.1"/>
    <property type="molecule type" value="Genomic_DNA"/>
</dbReference>
<sequence>MSAKRTFSVISAGAFAAAALTITGATPAAADTCMSAADKGGYEIYYNSNQDSAWQGFAWNDANHYDDYFMCKGNGNGYTQVVKNNAAYVVNWNNSSGVRIYYNSNYQGASQTFGKVFSSTYAGPLNSTLKNNNASSHYV</sequence>
<gene>
    <name evidence="2" type="ORF">GCM10010446_03820</name>
</gene>
<protein>
    <recommendedName>
        <fullName evidence="4">Peptidase inhibitor family I36</fullName>
    </recommendedName>
</protein>
<keyword evidence="1" id="KW-0732">Signal</keyword>
<dbReference type="RefSeq" id="WP_344489502.1">
    <property type="nucleotide sequence ID" value="NZ_BAAAUD010000005.1"/>
</dbReference>
<keyword evidence="3" id="KW-1185">Reference proteome</keyword>